<dbReference type="InterPro" id="IPR019734">
    <property type="entry name" value="TPR_rpt"/>
</dbReference>
<evidence type="ECO:0000256" key="2">
    <source>
        <dbReference type="ARBA" id="ARBA00022803"/>
    </source>
</evidence>
<accession>Q021S7</accession>
<dbReference type="PROSITE" id="PS50293">
    <property type="entry name" value="TPR_REGION"/>
    <property type="match status" value="2"/>
</dbReference>
<name>Q021S7_SOLUE</name>
<dbReference type="OrthoDB" id="220004at2"/>
<feature type="repeat" description="TPR" evidence="3">
    <location>
        <begin position="599"/>
        <end position="632"/>
    </location>
</feature>
<dbReference type="InterPro" id="IPR051012">
    <property type="entry name" value="CellSynth/LPSAsmb/PSIAsmb"/>
</dbReference>
<sequence length="783" mass="88195" precursor="true">MRSIRFVALILAVLVGLVSCSRDPAVVKKRYFESGNKYFDKGRYKEASIQYRNALKRDGKYGPAHYKLALVSLKVGDVGGAIGSLRRAIELLPPDSPDHWDAVVKLTEIYLAVARGEKQWMDEVEKFTKDLLKRDPNSYDAHRLIGDLNFSRATDAYKNKHPDEGQEFLNTATEEYRRADSIKPGQQGVMMQLARALSARGDFAGAERLYRQVIEKDKSYQFAYTELYRIFLFQNKPAQAEAMLKEAYQNNPKQYGFLTLLAMHYYGQQRRDDMVSVLNQIKSHSKDFDQAYLTVGDFYLRMGDGDSAIREYKEGILKDPKKKLTYQKRVIEVLMRQGKRSDAAEVNAQILKEVPDDNDARGLSATFLLDKGDVAKALQELQAVVTRAPENPVSRYNLGRAHAARGEWEQARQQFAKAIELRPDYVLARLALAQLQVTRGEFEAALKTAEEILKFDKGNVNARLIESAALMGQKKFGDSRVMLDAMLKTNPGSPDVLFQLGVVNLAENKFKEAEDSFRRAYQLNPANSRGLMGIVETNMAQNKTEEAVKLLQAESDKSPNRTDLLTALGNTAVRAGKYDFAIQTFNRVLEQTDKGKAQGDIYLRLGETYRRKGDLNGAIQALQKARESLPDNIIVLSTLALVLDAASRRPEAKQVYEATIKLDPNNAVALNNLAFMMAESGGDLDEALTKAQRAKQLLPNLFEISDTLGWIYLKKNLAANAIDIFKDLVNKQPNHSTYHYHLAMAYSQQGDKSKALEQLKEALKYNPDKGEKEKIQQLITRLG</sequence>
<dbReference type="HOGENOM" id="CLU_007251_1_0_0"/>
<feature type="repeat" description="TPR" evidence="3">
    <location>
        <begin position="736"/>
        <end position="769"/>
    </location>
</feature>
<dbReference type="EMBL" id="CP000473">
    <property type="protein sequence ID" value="ABJ84298.1"/>
    <property type="molecule type" value="Genomic_DNA"/>
</dbReference>
<dbReference type="AlphaFoldDB" id="Q021S7"/>
<feature type="repeat" description="TPR" evidence="3">
    <location>
        <begin position="562"/>
        <end position="595"/>
    </location>
</feature>
<dbReference type="InterPro" id="IPR011990">
    <property type="entry name" value="TPR-like_helical_dom_sf"/>
</dbReference>
<evidence type="ECO:0000256" key="1">
    <source>
        <dbReference type="ARBA" id="ARBA00022737"/>
    </source>
</evidence>
<dbReference type="Pfam" id="PF13432">
    <property type="entry name" value="TPR_16"/>
    <property type="match status" value="2"/>
</dbReference>
<organism evidence="4">
    <name type="scientific">Solibacter usitatus (strain Ellin6076)</name>
    <dbReference type="NCBI Taxonomy" id="234267"/>
    <lineage>
        <taxon>Bacteria</taxon>
        <taxon>Pseudomonadati</taxon>
        <taxon>Acidobacteriota</taxon>
        <taxon>Terriglobia</taxon>
        <taxon>Bryobacterales</taxon>
        <taxon>Solibacteraceae</taxon>
        <taxon>Candidatus Solibacter</taxon>
    </lineage>
</organism>
<protein>
    <submittedName>
        <fullName evidence="4">Tetratricopeptide TPR_2 repeat protein</fullName>
    </submittedName>
</protein>
<proteinExistence type="predicted"/>
<feature type="repeat" description="TPR" evidence="3">
    <location>
        <begin position="494"/>
        <end position="527"/>
    </location>
</feature>
<dbReference type="Pfam" id="PF14559">
    <property type="entry name" value="TPR_19"/>
    <property type="match status" value="2"/>
</dbReference>
<dbReference type="PROSITE" id="PS51257">
    <property type="entry name" value="PROKAR_LIPOPROTEIN"/>
    <property type="match status" value="1"/>
</dbReference>
<evidence type="ECO:0000256" key="3">
    <source>
        <dbReference type="PROSITE-ProRule" id="PRU00339"/>
    </source>
</evidence>
<gene>
    <name evidence="4" type="ordered locus">Acid_3324</name>
</gene>
<dbReference type="InParanoid" id="Q021S7"/>
<evidence type="ECO:0000313" key="4">
    <source>
        <dbReference type="EMBL" id="ABJ84298.1"/>
    </source>
</evidence>
<dbReference type="InterPro" id="IPR013105">
    <property type="entry name" value="TPR_2"/>
</dbReference>
<feature type="repeat" description="TPR" evidence="3">
    <location>
        <begin position="392"/>
        <end position="425"/>
    </location>
</feature>
<dbReference type="GO" id="GO:0042802">
    <property type="term" value="F:identical protein binding"/>
    <property type="evidence" value="ECO:0007669"/>
    <property type="project" value="InterPro"/>
</dbReference>
<dbReference type="Pfam" id="PF07719">
    <property type="entry name" value="TPR_2"/>
    <property type="match status" value="1"/>
</dbReference>
<dbReference type="InterPro" id="IPR011717">
    <property type="entry name" value="TPR-4"/>
</dbReference>
<dbReference type="Gene3D" id="1.25.40.10">
    <property type="entry name" value="Tetratricopeptide repeat domain"/>
    <property type="match status" value="3"/>
</dbReference>
<dbReference type="PANTHER" id="PTHR45586:SF14">
    <property type="entry name" value="TETRATRICOPEPTIDE TPR_2 REPEAT PROTEIN"/>
    <property type="match status" value="1"/>
</dbReference>
<dbReference type="STRING" id="234267.Acid_3324"/>
<dbReference type="SUPFAM" id="SSF48452">
    <property type="entry name" value="TPR-like"/>
    <property type="match status" value="4"/>
</dbReference>
<dbReference type="Pfam" id="PF13374">
    <property type="entry name" value="TPR_10"/>
    <property type="match status" value="1"/>
</dbReference>
<dbReference type="eggNOG" id="COG0457">
    <property type="taxonomic scope" value="Bacteria"/>
</dbReference>
<dbReference type="Pfam" id="PF13431">
    <property type="entry name" value="TPR_17"/>
    <property type="match status" value="1"/>
</dbReference>
<dbReference type="SMART" id="SM00028">
    <property type="entry name" value="TPR"/>
    <property type="match status" value="14"/>
</dbReference>
<feature type="repeat" description="TPR" evidence="3">
    <location>
        <begin position="289"/>
        <end position="322"/>
    </location>
</feature>
<dbReference type="Pfam" id="PF07721">
    <property type="entry name" value="TPR_4"/>
    <property type="match status" value="1"/>
</dbReference>
<keyword evidence="2 3" id="KW-0802">TPR repeat</keyword>
<reference evidence="4" key="1">
    <citation type="submission" date="2006-10" db="EMBL/GenBank/DDBJ databases">
        <title>Complete sequence of Solibacter usitatus Ellin6076.</title>
        <authorList>
            <consortium name="US DOE Joint Genome Institute"/>
            <person name="Copeland A."/>
            <person name="Lucas S."/>
            <person name="Lapidus A."/>
            <person name="Barry K."/>
            <person name="Detter J.C."/>
            <person name="Glavina del Rio T."/>
            <person name="Hammon N."/>
            <person name="Israni S."/>
            <person name="Dalin E."/>
            <person name="Tice H."/>
            <person name="Pitluck S."/>
            <person name="Thompson L.S."/>
            <person name="Brettin T."/>
            <person name="Bruce D."/>
            <person name="Han C."/>
            <person name="Tapia R."/>
            <person name="Gilna P."/>
            <person name="Schmutz J."/>
            <person name="Larimer F."/>
            <person name="Land M."/>
            <person name="Hauser L."/>
            <person name="Kyrpides N."/>
            <person name="Mikhailova N."/>
            <person name="Janssen P.H."/>
            <person name="Kuske C.R."/>
            <person name="Richardson P."/>
        </authorList>
    </citation>
    <scope>NUCLEOTIDE SEQUENCE</scope>
    <source>
        <strain evidence="4">Ellin6076</strain>
    </source>
</reference>
<dbReference type="PANTHER" id="PTHR45586">
    <property type="entry name" value="TPR REPEAT-CONTAINING PROTEIN PA4667"/>
    <property type="match status" value="1"/>
</dbReference>
<dbReference type="PROSITE" id="PS50005">
    <property type="entry name" value="TPR"/>
    <property type="match status" value="6"/>
</dbReference>
<dbReference type="KEGG" id="sus:Acid_3324"/>
<keyword evidence="1" id="KW-0677">Repeat</keyword>